<reference evidence="2" key="1">
    <citation type="submission" date="2021-02" db="EMBL/GenBank/DDBJ databases">
        <title>Genome sequence Cadophora malorum strain M34.</title>
        <authorList>
            <person name="Stefanovic E."/>
            <person name="Vu D."/>
            <person name="Scully C."/>
            <person name="Dijksterhuis J."/>
            <person name="Roader J."/>
            <person name="Houbraken J."/>
        </authorList>
    </citation>
    <scope>NUCLEOTIDE SEQUENCE</scope>
    <source>
        <strain evidence="2">M34</strain>
    </source>
</reference>
<evidence type="ECO:0000313" key="2">
    <source>
        <dbReference type="EMBL" id="KAG4411123.1"/>
    </source>
</evidence>
<keyword evidence="3" id="KW-1185">Reference proteome</keyword>
<evidence type="ECO:0000256" key="1">
    <source>
        <dbReference type="SAM" id="MobiDB-lite"/>
    </source>
</evidence>
<dbReference type="EMBL" id="JAFJYH010000518">
    <property type="protein sequence ID" value="KAG4411123.1"/>
    <property type="molecule type" value="Genomic_DNA"/>
</dbReference>
<protein>
    <submittedName>
        <fullName evidence="2">Uncharacterized protein</fullName>
    </submittedName>
</protein>
<evidence type="ECO:0000313" key="3">
    <source>
        <dbReference type="Proteomes" id="UP000664132"/>
    </source>
</evidence>
<feature type="compositionally biased region" description="Polar residues" evidence="1">
    <location>
        <begin position="218"/>
        <end position="239"/>
    </location>
</feature>
<gene>
    <name evidence="2" type="ORF">IFR04_015748</name>
</gene>
<comment type="caution">
    <text evidence="2">The sequence shown here is derived from an EMBL/GenBank/DDBJ whole genome shotgun (WGS) entry which is preliminary data.</text>
</comment>
<proteinExistence type="predicted"/>
<organism evidence="2 3">
    <name type="scientific">Cadophora malorum</name>
    <dbReference type="NCBI Taxonomy" id="108018"/>
    <lineage>
        <taxon>Eukaryota</taxon>
        <taxon>Fungi</taxon>
        <taxon>Dikarya</taxon>
        <taxon>Ascomycota</taxon>
        <taxon>Pezizomycotina</taxon>
        <taxon>Leotiomycetes</taxon>
        <taxon>Helotiales</taxon>
        <taxon>Ploettnerulaceae</taxon>
        <taxon>Cadophora</taxon>
    </lineage>
</organism>
<feature type="compositionally biased region" description="Polar residues" evidence="1">
    <location>
        <begin position="138"/>
        <end position="153"/>
    </location>
</feature>
<feature type="region of interest" description="Disordered" evidence="1">
    <location>
        <begin position="191"/>
        <end position="254"/>
    </location>
</feature>
<name>A0A8H7T2K0_9HELO</name>
<sequence length="254" mass="28021">MALEACAVAKEIPVEGVTQVMVARLKSRRKAYPGETEAAKWHSIYKILFPGENMPSPYFEPVQEDVLLSSKSTELANYEEYARRELPKLVRARVEEILRTEMQPIEAELTERLLKSIKDCQDKIFASYRDASVGAQGGSNKKASNPVPSQHNDYPNELAKPTISNSTGIGELFQPIPPLTSPLSLNLSSLSSDHHSSYTDSAYMSEVTTKSKRRGSQEPMQGSRSSVSGTEKNSGTALRNGSEKAIESRPTEIE</sequence>
<feature type="compositionally biased region" description="Basic and acidic residues" evidence="1">
    <location>
        <begin position="241"/>
        <end position="254"/>
    </location>
</feature>
<dbReference type="Proteomes" id="UP000664132">
    <property type="component" value="Unassembled WGS sequence"/>
</dbReference>
<feature type="region of interest" description="Disordered" evidence="1">
    <location>
        <begin position="133"/>
        <end position="166"/>
    </location>
</feature>
<dbReference type="AlphaFoldDB" id="A0A8H7T2K0"/>
<accession>A0A8H7T2K0</accession>
<dbReference type="OrthoDB" id="5382659at2759"/>